<comment type="caution">
    <text evidence="2">The sequence shown here is derived from an EMBL/GenBank/DDBJ whole genome shotgun (WGS) entry which is preliminary data.</text>
</comment>
<evidence type="ECO:0000313" key="3">
    <source>
        <dbReference type="Proteomes" id="UP000197097"/>
    </source>
</evidence>
<feature type="transmembrane region" description="Helical" evidence="1">
    <location>
        <begin position="110"/>
        <end position="127"/>
    </location>
</feature>
<keyword evidence="1" id="KW-0472">Membrane</keyword>
<dbReference type="GO" id="GO:0016020">
    <property type="term" value="C:membrane"/>
    <property type="evidence" value="ECO:0007669"/>
    <property type="project" value="InterPro"/>
</dbReference>
<dbReference type="InterPro" id="IPR004891">
    <property type="entry name" value="Mercury-R_MerC"/>
</dbReference>
<feature type="transmembrane region" description="Helical" evidence="1">
    <location>
        <begin position="48"/>
        <end position="66"/>
    </location>
</feature>
<dbReference type="GO" id="GO:0015097">
    <property type="term" value="F:mercury ion transmembrane transporter activity"/>
    <property type="evidence" value="ECO:0007669"/>
    <property type="project" value="InterPro"/>
</dbReference>
<organism evidence="2 3">
    <name type="scientific">Sphingopyxis witflariensis</name>
    <dbReference type="NCBI Taxonomy" id="173675"/>
    <lineage>
        <taxon>Bacteria</taxon>
        <taxon>Pseudomonadati</taxon>
        <taxon>Pseudomonadota</taxon>
        <taxon>Alphaproteobacteria</taxon>
        <taxon>Sphingomonadales</taxon>
        <taxon>Sphingomonadaceae</taxon>
        <taxon>Sphingopyxis</taxon>
    </lineage>
</organism>
<sequence length="144" mass="15367">MCLPTLRPRAADLAGVGLSLTCLIHCLALPLAILLAPALGHWLTLPEGVHAAILLLALPAALIAMSDGWRRHRRFAPAFLAALGLGLLALGLAAHEGWIATADRELADRLLTSAGAISLASAHLLNWRWRHRLAVRAAHDSLRL</sequence>
<evidence type="ECO:0000313" key="2">
    <source>
        <dbReference type="EMBL" id="OWQ96268.1"/>
    </source>
</evidence>
<keyword evidence="1" id="KW-0812">Transmembrane</keyword>
<gene>
    <name evidence="2" type="ORF">CDQ91_12180</name>
</gene>
<feature type="transmembrane region" description="Helical" evidence="1">
    <location>
        <begin position="12"/>
        <end position="36"/>
    </location>
</feature>
<keyword evidence="1" id="KW-1133">Transmembrane helix</keyword>
<protein>
    <submittedName>
        <fullName evidence="2">MerC mercury resistance protein</fullName>
    </submittedName>
</protein>
<evidence type="ECO:0000256" key="1">
    <source>
        <dbReference type="SAM" id="Phobius"/>
    </source>
</evidence>
<dbReference type="EMBL" id="NISJ01000006">
    <property type="protein sequence ID" value="OWQ96268.1"/>
    <property type="molecule type" value="Genomic_DNA"/>
</dbReference>
<accession>A0A246JTC5</accession>
<proteinExistence type="predicted"/>
<dbReference type="Proteomes" id="UP000197097">
    <property type="component" value="Unassembled WGS sequence"/>
</dbReference>
<reference evidence="2 3" key="1">
    <citation type="journal article" date="2002" name="Int. J. Syst. Evol. Microbiol.">
        <title>Sphingopyxis witflariensis sp. nov., isolated from activated sludge.</title>
        <authorList>
            <person name="Kampfer P."/>
            <person name="Witzenberger R."/>
            <person name="Denner E.B."/>
            <person name="Busse H.J."/>
            <person name="Neef A."/>
        </authorList>
    </citation>
    <scope>NUCLEOTIDE SEQUENCE [LARGE SCALE GENOMIC DNA]</scope>
    <source>
        <strain evidence="2 3">DSM 14551</strain>
    </source>
</reference>
<dbReference type="AlphaFoldDB" id="A0A246JTC5"/>
<dbReference type="Pfam" id="PF03203">
    <property type="entry name" value="MerC"/>
    <property type="match status" value="1"/>
</dbReference>
<name>A0A246JTC5_9SPHN</name>
<keyword evidence="3" id="KW-1185">Reference proteome</keyword>
<dbReference type="RefSeq" id="WP_088473017.1">
    <property type="nucleotide sequence ID" value="NZ_NISJ01000006.1"/>
</dbReference>
<feature type="transmembrane region" description="Helical" evidence="1">
    <location>
        <begin position="78"/>
        <end position="98"/>
    </location>
</feature>
<dbReference type="OrthoDB" id="7450909at2"/>